<dbReference type="Pfam" id="PF03279">
    <property type="entry name" value="Lip_A_acyltrans"/>
    <property type="match status" value="1"/>
</dbReference>
<evidence type="ECO:0000256" key="3">
    <source>
        <dbReference type="ARBA" id="ARBA00022519"/>
    </source>
</evidence>
<evidence type="ECO:0000256" key="2">
    <source>
        <dbReference type="ARBA" id="ARBA00022475"/>
    </source>
</evidence>
<dbReference type="OrthoDB" id="9803456at2"/>
<dbReference type="STRING" id="235985.SAMN05414137_13526"/>
<dbReference type="PANTHER" id="PTHR30606">
    <property type="entry name" value="LIPID A BIOSYNTHESIS LAUROYL ACYLTRANSFERASE"/>
    <property type="match status" value="1"/>
</dbReference>
<evidence type="ECO:0000256" key="6">
    <source>
        <dbReference type="ARBA" id="ARBA00023315"/>
    </source>
</evidence>
<keyword evidence="2" id="KW-1003">Cell membrane</keyword>
<accession>A0A1H7ZJM9</accession>
<evidence type="ECO:0000313" key="7">
    <source>
        <dbReference type="EMBL" id="SEM57699.1"/>
    </source>
</evidence>
<proteinExistence type="predicted"/>
<name>A0A1H7ZJM9_STRJI</name>
<dbReference type="AlphaFoldDB" id="A0A1H7ZJM9"/>
<keyword evidence="3" id="KW-0997">Cell inner membrane</keyword>
<keyword evidence="5" id="KW-0472">Membrane</keyword>
<dbReference type="PANTHER" id="PTHR30606:SF10">
    <property type="entry name" value="PHOSPHATIDYLINOSITOL MANNOSIDE ACYLTRANSFERASE"/>
    <property type="match status" value="1"/>
</dbReference>
<dbReference type="NCBIfam" id="NF005919">
    <property type="entry name" value="PRK07920.1"/>
    <property type="match status" value="1"/>
</dbReference>
<dbReference type="CDD" id="cd07984">
    <property type="entry name" value="LPLAT_LABLAT-like"/>
    <property type="match status" value="1"/>
</dbReference>
<dbReference type="eggNOG" id="COG1560">
    <property type="taxonomic scope" value="Bacteria"/>
</dbReference>
<keyword evidence="8" id="KW-1185">Reference proteome</keyword>
<evidence type="ECO:0000256" key="1">
    <source>
        <dbReference type="ARBA" id="ARBA00004533"/>
    </source>
</evidence>
<evidence type="ECO:0000256" key="4">
    <source>
        <dbReference type="ARBA" id="ARBA00022679"/>
    </source>
</evidence>
<sequence length="313" mass="35121">MKKDDLTYLAYAAGWGLVKRLPEPAADALFRRIADVAWKRQGKSVLRLQSNLRRVRPDLDDAGVRELSREGMRSYLRYWCESFRMPVWSEERVRASFDPEHIERLDDTLAAGRGVILALPHMGNWDLAGAWVVERGYPFTTVAERLKPEKLFDAFVAYREGLGMEVLPLTGGAHTMATLAKRLRAGKLVCLVGDRDLSASGIEVDFLGEKTRMPAGPAALAAQTGAALLPVTLWYDETRTMRGCVHEEVLVPEEGSRREKTAAMTQAMADVWAVGVREHAKDWHMLQRFWLADLEPRPESHPDSDAQPVEAQA</sequence>
<organism evidence="7 8">
    <name type="scientific">Streptacidiphilus jiangxiensis</name>
    <dbReference type="NCBI Taxonomy" id="235985"/>
    <lineage>
        <taxon>Bacteria</taxon>
        <taxon>Bacillati</taxon>
        <taxon>Actinomycetota</taxon>
        <taxon>Actinomycetes</taxon>
        <taxon>Kitasatosporales</taxon>
        <taxon>Streptomycetaceae</taxon>
        <taxon>Streptacidiphilus</taxon>
    </lineage>
</organism>
<dbReference type="GO" id="GO:0005886">
    <property type="term" value="C:plasma membrane"/>
    <property type="evidence" value="ECO:0007669"/>
    <property type="project" value="UniProtKB-SubCell"/>
</dbReference>
<dbReference type="GO" id="GO:0016746">
    <property type="term" value="F:acyltransferase activity"/>
    <property type="evidence" value="ECO:0007669"/>
    <property type="project" value="UniProtKB-KW"/>
</dbReference>
<dbReference type="RefSeq" id="WP_042452997.1">
    <property type="nucleotide sequence ID" value="NZ_BBPN01000027.1"/>
</dbReference>
<keyword evidence="4 7" id="KW-0808">Transferase</keyword>
<comment type="subcellular location">
    <subcellularLocation>
        <location evidence="1">Cell inner membrane</location>
    </subcellularLocation>
</comment>
<dbReference type="Proteomes" id="UP000183015">
    <property type="component" value="Unassembled WGS sequence"/>
</dbReference>
<dbReference type="InterPro" id="IPR004960">
    <property type="entry name" value="LipA_acyltrans"/>
</dbReference>
<dbReference type="GO" id="GO:0009247">
    <property type="term" value="P:glycolipid biosynthetic process"/>
    <property type="evidence" value="ECO:0007669"/>
    <property type="project" value="UniProtKB-ARBA"/>
</dbReference>
<gene>
    <name evidence="7" type="ORF">SAMN05414137_13526</name>
</gene>
<evidence type="ECO:0000256" key="5">
    <source>
        <dbReference type="ARBA" id="ARBA00023136"/>
    </source>
</evidence>
<reference evidence="8" key="1">
    <citation type="submission" date="2016-10" db="EMBL/GenBank/DDBJ databases">
        <authorList>
            <person name="Varghese N."/>
        </authorList>
    </citation>
    <scope>NUCLEOTIDE SEQUENCE [LARGE SCALE GENOMIC DNA]</scope>
    <source>
        <strain evidence="8">DSM 45096 / BCRC 16803 / CGMCC 4.1857 / CIP 109030 / JCM 12277 / KCTC 19219 / NBRC 100920 / 33214</strain>
    </source>
</reference>
<protein>
    <submittedName>
        <fullName evidence="7">KDO2-lipid IV(A) lauroyltransferase</fullName>
    </submittedName>
</protein>
<evidence type="ECO:0000313" key="8">
    <source>
        <dbReference type="Proteomes" id="UP000183015"/>
    </source>
</evidence>
<keyword evidence="6" id="KW-0012">Acyltransferase</keyword>
<dbReference type="EMBL" id="FOAZ01000035">
    <property type="protein sequence ID" value="SEM57699.1"/>
    <property type="molecule type" value="Genomic_DNA"/>
</dbReference>